<dbReference type="Gene3D" id="3.90.870.10">
    <property type="entry name" value="DHBP synthase"/>
    <property type="match status" value="1"/>
</dbReference>
<evidence type="ECO:0000256" key="4">
    <source>
        <dbReference type="ARBA" id="ARBA00015492"/>
    </source>
</evidence>
<comment type="subcellular location">
    <subcellularLocation>
        <location evidence="1 13">Cytoplasm</location>
    </subcellularLocation>
</comment>
<evidence type="ECO:0000313" key="16">
    <source>
        <dbReference type="EMBL" id="SOC35114.1"/>
    </source>
</evidence>
<feature type="binding site" evidence="14">
    <location>
        <position position="232"/>
    </location>
    <ligand>
        <name>ATP</name>
        <dbReference type="ChEBI" id="CHEBI:30616"/>
    </ligand>
</feature>
<dbReference type="InterPro" id="IPR017945">
    <property type="entry name" value="DHBP_synth_RibB-like_a/b_dom"/>
</dbReference>
<name>A0A285TZJ9_9HYPH</name>
<comment type="function">
    <text evidence="13">Required for the formation of a threonylcarbamoyl group on adenosine at position 37 (t(6)A37) in tRNAs that read codons beginning with adenine.</text>
</comment>
<dbReference type="PANTHER" id="PTHR17490:SF16">
    <property type="entry name" value="THREONYLCARBAMOYL-AMP SYNTHASE"/>
    <property type="match status" value="1"/>
</dbReference>
<evidence type="ECO:0000313" key="17">
    <source>
        <dbReference type="Proteomes" id="UP000219167"/>
    </source>
</evidence>
<dbReference type="GO" id="GO:0008033">
    <property type="term" value="P:tRNA processing"/>
    <property type="evidence" value="ECO:0007669"/>
    <property type="project" value="UniProtKB-KW"/>
</dbReference>
<evidence type="ECO:0000256" key="12">
    <source>
        <dbReference type="ARBA" id="ARBA00048366"/>
    </source>
</evidence>
<dbReference type="PANTHER" id="PTHR17490">
    <property type="entry name" value="SUA5"/>
    <property type="match status" value="1"/>
</dbReference>
<dbReference type="GO" id="GO:0061710">
    <property type="term" value="F:L-threonylcarbamoyladenylate synthase"/>
    <property type="evidence" value="ECO:0007669"/>
    <property type="project" value="UniProtKB-EC"/>
</dbReference>
<evidence type="ECO:0000259" key="15">
    <source>
        <dbReference type="PROSITE" id="PS51163"/>
    </source>
</evidence>
<feature type="binding site" evidence="14">
    <location>
        <position position="178"/>
    </location>
    <ligand>
        <name>L-threonine</name>
        <dbReference type="ChEBI" id="CHEBI:57926"/>
    </ligand>
</feature>
<feature type="binding site" evidence="14">
    <location>
        <position position="159"/>
    </location>
    <ligand>
        <name>L-threonine</name>
        <dbReference type="ChEBI" id="CHEBI:57926"/>
    </ligand>
</feature>
<feature type="binding site" evidence="14">
    <location>
        <position position="155"/>
    </location>
    <ligand>
        <name>ATP</name>
        <dbReference type="ChEBI" id="CHEBI:30616"/>
    </ligand>
</feature>
<dbReference type="InterPro" id="IPR005145">
    <property type="entry name" value="Sua5_C"/>
</dbReference>
<dbReference type="Proteomes" id="UP000219167">
    <property type="component" value="Unassembled WGS sequence"/>
</dbReference>
<protein>
    <recommendedName>
        <fullName evidence="4 13">Threonylcarbamoyl-AMP synthase</fullName>
        <shortName evidence="13">TC-AMP synthase</shortName>
        <ecNumber evidence="3 13">2.7.7.87</ecNumber>
    </recommendedName>
    <alternativeName>
        <fullName evidence="11 13">L-threonylcarbamoyladenylate synthase</fullName>
    </alternativeName>
</protein>
<evidence type="ECO:0000256" key="10">
    <source>
        <dbReference type="ARBA" id="ARBA00022840"/>
    </source>
</evidence>
<dbReference type="PIRSF" id="PIRSF004930">
    <property type="entry name" value="Tln_factor_SUA5"/>
    <property type="match status" value="1"/>
</dbReference>
<keyword evidence="9 13" id="KW-0547">Nucleotide-binding</keyword>
<feature type="binding site" evidence="14">
    <location>
        <position position="99"/>
    </location>
    <ligand>
        <name>ATP</name>
        <dbReference type="ChEBI" id="CHEBI:30616"/>
    </ligand>
</feature>
<feature type="binding site" evidence="14">
    <location>
        <position position="72"/>
    </location>
    <ligand>
        <name>L-threonine</name>
        <dbReference type="ChEBI" id="CHEBI:57926"/>
    </ligand>
</feature>
<dbReference type="InterPro" id="IPR006070">
    <property type="entry name" value="Sua5-like_dom"/>
</dbReference>
<evidence type="ECO:0000256" key="9">
    <source>
        <dbReference type="ARBA" id="ARBA00022741"/>
    </source>
</evidence>
<dbReference type="GO" id="GO:0005737">
    <property type="term" value="C:cytoplasm"/>
    <property type="evidence" value="ECO:0007669"/>
    <property type="project" value="UniProtKB-SubCell"/>
</dbReference>
<evidence type="ECO:0000256" key="14">
    <source>
        <dbReference type="PIRSR" id="PIRSR004930-1"/>
    </source>
</evidence>
<dbReference type="Pfam" id="PF01300">
    <property type="entry name" value="Sua5_yciO_yrdC"/>
    <property type="match status" value="1"/>
</dbReference>
<comment type="similarity">
    <text evidence="2 13">Belongs to the SUA5 family.</text>
</comment>
<evidence type="ECO:0000256" key="5">
    <source>
        <dbReference type="ARBA" id="ARBA00022490"/>
    </source>
</evidence>
<evidence type="ECO:0000256" key="8">
    <source>
        <dbReference type="ARBA" id="ARBA00022695"/>
    </source>
</evidence>
<dbReference type="InterPro" id="IPR050156">
    <property type="entry name" value="TC-AMP_synthase_SUA5"/>
</dbReference>
<keyword evidence="7 13" id="KW-0819">tRNA processing</keyword>
<keyword evidence="5 13" id="KW-0963">Cytoplasm</keyword>
<reference evidence="16 17" key="1">
    <citation type="submission" date="2017-08" db="EMBL/GenBank/DDBJ databases">
        <authorList>
            <person name="de Groot N.N."/>
        </authorList>
    </citation>
    <scope>NUCLEOTIDE SEQUENCE [LARGE SCALE GENOMIC DNA]</scope>
    <source>
        <strain evidence="16 17">JC85</strain>
    </source>
</reference>
<feature type="binding site" evidence="14">
    <location>
        <position position="95"/>
    </location>
    <ligand>
        <name>ATP</name>
        <dbReference type="ChEBI" id="CHEBI:30616"/>
    </ligand>
</feature>
<feature type="binding site" evidence="14">
    <location>
        <position position="104"/>
    </location>
    <ligand>
        <name>L-threonine</name>
        <dbReference type="ChEBI" id="CHEBI:57926"/>
    </ligand>
</feature>
<dbReference type="AlphaFoldDB" id="A0A285TZJ9"/>
<dbReference type="SUPFAM" id="SSF55821">
    <property type="entry name" value="YrdC/RibB"/>
    <property type="match status" value="1"/>
</dbReference>
<feature type="domain" description="YrdC-like" evidence="15">
    <location>
        <begin position="50"/>
        <end position="236"/>
    </location>
</feature>
<comment type="catalytic activity">
    <reaction evidence="12 13">
        <text>L-threonine + hydrogencarbonate + ATP = L-threonylcarbamoyladenylate + diphosphate + H2O</text>
        <dbReference type="Rhea" id="RHEA:36407"/>
        <dbReference type="ChEBI" id="CHEBI:15377"/>
        <dbReference type="ChEBI" id="CHEBI:17544"/>
        <dbReference type="ChEBI" id="CHEBI:30616"/>
        <dbReference type="ChEBI" id="CHEBI:33019"/>
        <dbReference type="ChEBI" id="CHEBI:57926"/>
        <dbReference type="ChEBI" id="CHEBI:73682"/>
        <dbReference type="EC" id="2.7.7.87"/>
    </reaction>
</comment>
<dbReference type="EMBL" id="OBQD01000001">
    <property type="protein sequence ID" value="SOC35114.1"/>
    <property type="molecule type" value="Genomic_DNA"/>
</dbReference>
<evidence type="ECO:0000256" key="2">
    <source>
        <dbReference type="ARBA" id="ARBA00007663"/>
    </source>
</evidence>
<accession>A0A285TZJ9</accession>
<organism evidence="16 17">
    <name type="scientific">Rhizobium subbaraonis</name>
    <dbReference type="NCBI Taxonomy" id="908946"/>
    <lineage>
        <taxon>Bacteria</taxon>
        <taxon>Pseudomonadati</taxon>
        <taxon>Pseudomonadota</taxon>
        <taxon>Alphaproteobacteria</taxon>
        <taxon>Hyphomicrobiales</taxon>
        <taxon>Rhizobiaceae</taxon>
        <taxon>Rhizobium/Agrobacterium group</taxon>
        <taxon>Rhizobium</taxon>
    </lineage>
</organism>
<dbReference type="GO" id="GO:0003725">
    <property type="term" value="F:double-stranded RNA binding"/>
    <property type="evidence" value="ECO:0007669"/>
    <property type="project" value="UniProtKB-UniRule"/>
</dbReference>
<dbReference type="NCBIfam" id="TIGR00057">
    <property type="entry name" value="L-threonylcarbamoyladenylate synthase"/>
    <property type="match status" value="1"/>
</dbReference>
<feature type="binding site" evidence="14">
    <location>
        <position position="269"/>
    </location>
    <ligand>
        <name>ATP</name>
        <dbReference type="ChEBI" id="CHEBI:30616"/>
    </ligand>
</feature>
<feature type="binding site" evidence="14">
    <location>
        <position position="180"/>
    </location>
    <ligand>
        <name>ATP</name>
        <dbReference type="ChEBI" id="CHEBI:30616"/>
    </ligand>
</feature>
<keyword evidence="8 13" id="KW-0548">Nucleotidyltransferase</keyword>
<dbReference type="InterPro" id="IPR038385">
    <property type="entry name" value="Sua5/YwlC_C"/>
</dbReference>
<dbReference type="Gene3D" id="3.40.50.11030">
    <property type="entry name" value="Threonylcarbamoyl-AMP synthase, C-terminal domain"/>
    <property type="match status" value="1"/>
</dbReference>
<evidence type="ECO:0000256" key="3">
    <source>
        <dbReference type="ARBA" id="ARBA00012584"/>
    </source>
</evidence>
<dbReference type="GO" id="GO:0000049">
    <property type="term" value="F:tRNA binding"/>
    <property type="evidence" value="ECO:0007669"/>
    <property type="project" value="TreeGrafter"/>
</dbReference>
<dbReference type="InterPro" id="IPR010923">
    <property type="entry name" value="T(6)A37_SUA5"/>
</dbReference>
<dbReference type="Pfam" id="PF03481">
    <property type="entry name" value="Sua5_C"/>
    <property type="match status" value="1"/>
</dbReference>
<evidence type="ECO:0000256" key="13">
    <source>
        <dbReference type="PIRNR" id="PIRNR004930"/>
    </source>
</evidence>
<feature type="binding site" evidence="14">
    <location>
        <position position="188"/>
    </location>
    <ligand>
        <name>ATP</name>
        <dbReference type="ChEBI" id="CHEBI:30616"/>
    </ligand>
</feature>
<evidence type="ECO:0000256" key="6">
    <source>
        <dbReference type="ARBA" id="ARBA00022679"/>
    </source>
</evidence>
<evidence type="ECO:0000256" key="7">
    <source>
        <dbReference type="ARBA" id="ARBA00022694"/>
    </source>
</evidence>
<feature type="binding site" evidence="14">
    <location>
        <position position="218"/>
    </location>
    <ligand>
        <name>L-threonine</name>
        <dbReference type="ChEBI" id="CHEBI:57926"/>
    </ligand>
</feature>
<evidence type="ECO:0000256" key="1">
    <source>
        <dbReference type="ARBA" id="ARBA00004496"/>
    </source>
</evidence>
<proteinExistence type="inferred from homology"/>
<keyword evidence="17" id="KW-1185">Reference proteome</keyword>
<dbReference type="PROSITE" id="PS51163">
    <property type="entry name" value="YRDC"/>
    <property type="match status" value="1"/>
</dbReference>
<sequence length="362" mass="37847">MGENRQSDTQCVQACLWLGIRSPKAVKRGPANERETDEMAEVIDTITHPEEAIRRACAVLSRGLPVAIPTETVYGLSADATNPEAIGRIYETKGRPRFNPLICHMADLEMAERHAVFDPISRKIAETFWPGPLTLVLPVRADTPIHPLARAGLDTVGIRVPTGIAGRLLAAFDRPLAAPSANTSGRISPTSAEHVNADLGEKIELILDAGPSSVGLESTILKVVDGAIHLLRPGGLNVADVEALTGLAVIRPASAGATIEAPGMLASHYAPSAGVRLNATDVAAGEALIRFGGTPLPGEDKAAIVLDLSPGGDLREAAANLFGHMQKADATGARCIAFSPVPATGLGEAINDRLERAAAPRN</sequence>
<keyword evidence="10 13" id="KW-0067">ATP-binding</keyword>
<dbReference type="EC" id="2.7.7.87" evidence="3 13"/>
<gene>
    <name evidence="16" type="ORF">SAMN05892877_101192</name>
</gene>
<dbReference type="GO" id="GO:0006450">
    <property type="term" value="P:regulation of translational fidelity"/>
    <property type="evidence" value="ECO:0007669"/>
    <property type="project" value="TreeGrafter"/>
</dbReference>
<dbReference type="GO" id="GO:0005524">
    <property type="term" value="F:ATP binding"/>
    <property type="evidence" value="ECO:0007669"/>
    <property type="project" value="UniProtKB-UniRule"/>
</dbReference>
<keyword evidence="6 13" id="KW-0808">Transferase</keyword>
<evidence type="ECO:0000256" key="11">
    <source>
        <dbReference type="ARBA" id="ARBA00029774"/>
    </source>
</evidence>